<dbReference type="PANTHER" id="PTHR24186">
    <property type="entry name" value="PROTEIN PHOSPHATASE 1 REGULATORY SUBUNIT"/>
    <property type="match status" value="1"/>
</dbReference>
<evidence type="ECO:0000256" key="5">
    <source>
        <dbReference type="ARBA" id="ARBA00023043"/>
    </source>
</evidence>
<dbReference type="InterPro" id="IPR036770">
    <property type="entry name" value="Ankyrin_rpt-contain_sf"/>
</dbReference>
<dbReference type="EMBL" id="PDCK01000043">
    <property type="protein sequence ID" value="PRQ30667.1"/>
    <property type="molecule type" value="Genomic_DNA"/>
</dbReference>
<dbReference type="Gramene" id="PRQ30667">
    <property type="protein sequence ID" value="PRQ30667"/>
    <property type="gene ID" value="RchiOBHm_Chr5g0027121"/>
</dbReference>
<keyword evidence="3" id="KW-0677">Repeat</keyword>
<feature type="transmembrane region" description="Helical" evidence="8">
    <location>
        <begin position="25"/>
        <end position="45"/>
    </location>
</feature>
<feature type="domain" description="PGG" evidence="10">
    <location>
        <begin position="534"/>
        <end position="595"/>
    </location>
</feature>
<evidence type="ECO:0000256" key="1">
    <source>
        <dbReference type="ARBA" id="ARBA00004141"/>
    </source>
</evidence>
<accession>A0A2P6Q928</accession>
<evidence type="ECO:0000256" key="8">
    <source>
        <dbReference type="SAM" id="Phobius"/>
    </source>
</evidence>
<proteinExistence type="predicted"/>
<dbReference type="Pfam" id="PF12796">
    <property type="entry name" value="Ank_2"/>
    <property type="match status" value="4"/>
</dbReference>
<evidence type="ECO:0000313" key="11">
    <source>
        <dbReference type="EMBL" id="PRQ30667.1"/>
    </source>
</evidence>
<keyword evidence="5 7" id="KW-0040">ANK repeat</keyword>
<dbReference type="Gene3D" id="1.25.40.20">
    <property type="entry name" value="Ankyrin repeat-containing domain"/>
    <property type="match status" value="2"/>
</dbReference>
<organism evidence="11 12">
    <name type="scientific">Rosa chinensis</name>
    <name type="common">China rose</name>
    <dbReference type="NCBI Taxonomy" id="74649"/>
    <lineage>
        <taxon>Eukaryota</taxon>
        <taxon>Viridiplantae</taxon>
        <taxon>Streptophyta</taxon>
        <taxon>Embryophyta</taxon>
        <taxon>Tracheophyta</taxon>
        <taxon>Spermatophyta</taxon>
        <taxon>Magnoliopsida</taxon>
        <taxon>eudicotyledons</taxon>
        <taxon>Gunneridae</taxon>
        <taxon>Pentapetalae</taxon>
        <taxon>rosids</taxon>
        <taxon>fabids</taxon>
        <taxon>Rosales</taxon>
        <taxon>Rosaceae</taxon>
        <taxon>Rosoideae</taxon>
        <taxon>Rosoideae incertae sedis</taxon>
        <taxon>Rosa</taxon>
    </lineage>
</organism>
<keyword evidence="9" id="KW-0732">Signal</keyword>
<feature type="transmembrane region" description="Helical" evidence="8">
    <location>
        <begin position="66"/>
        <end position="84"/>
    </location>
</feature>
<dbReference type="AlphaFoldDB" id="A0A2P6Q928"/>
<dbReference type="Pfam" id="PF13962">
    <property type="entry name" value="PGG"/>
    <property type="match status" value="1"/>
</dbReference>
<dbReference type="PANTHER" id="PTHR24186:SF50">
    <property type="entry name" value="ANKYRIN REPEAT-CONTAINING PROTEIN ITN1-LIKE ISOFORM X1"/>
    <property type="match status" value="1"/>
</dbReference>
<feature type="repeat" description="ANK" evidence="7">
    <location>
        <begin position="172"/>
        <end position="204"/>
    </location>
</feature>
<dbReference type="InterPro" id="IPR002110">
    <property type="entry name" value="Ankyrin_rpt"/>
</dbReference>
<evidence type="ECO:0000256" key="2">
    <source>
        <dbReference type="ARBA" id="ARBA00022692"/>
    </source>
</evidence>
<comment type="subcellular location">
    <subcellularLocation>
        <location evidence="1">Membrane</location>
        <topology evidence="1">Multi-pass membrane protein</topology>
    </subcellularLocation>
</comment>
<dbReference type="GO" id="GO:0005886">
    <property type="term" value="C:plasma membrane"/>
    <property type="evidence" value="ECO:0007669"/>
    <property type="project" value="TreeGrafter"/>
</dbReference>
<keyword evidence="12" id="KW-1185">Reference proteome</keyword>
<feature type="repeat" description="ANK" evidence="7">
    <location>
        <begin position="424"/>
        <end position="444"/>
    </location>
</feature>
<evidence type="ECO:0000256" key="7">
    <source>
        <dbReference type="PROSITE-ProRule" id="PRU00023"/>
    </source>
</evidence>
<dbReference type="Proteomes" id="UP000238479">
    <property type="component" value="Chromosome 5"/>
</dbReference>
<gene>
    <name evidence="11" type="ORF">RchiOBHm_Chr5g0027121</name>
</gene>
<evidence type="ECO:0000259" key="10">
    <source>
        <dbReference type="Pfam" id="PF13962"/>
    </source>
</evidence>
<dbReference type="PROSITE" id="PS50297">
    <property type="entry name" value="ANK_REP_REGION"/>
    <property type="match status" value="5"/>
</dbReference>
<evidence type="ECO:0000256" key="3">
    <source>
        <dbReference type="ARBA" id="ARBA00022737"/>
    </source>
</evidence>
<sequence>MIFACLMGTLGLVQSAKLTTFNWSDAWTFLIFIFFTSIVIQWQIYFRGWLGFKFCRLCVKSSNCLVLLRWLWILILIEVIQSWMDHSMCYFFRLKERECRMDPSMYRAATCGDVGFLQRIRDGDVSTDLLSQKTPKGNNILHLAAEFKQINFFKGVPSFEKGSPLLWNINKMGDTPLHIAARVGCVELVDFLIDRAKMLHVQRVGDQERGTTYAESYKKLLRKTNLEKHTALHVAARYGHRQVVILLIKADPELCCSTNSKKESPLFLAICKGFSNIAGDILEEPSIRPSFQGINGVTALHAAIMVFKYPDMIKKADELGWTPLHYAAFRGNDKAVTWLMESDKSSTSYISDKCGMTALHVAAYKGHIEVMKKLIQYQPDTYECLNAKDQTILHVAVLGAQSDVVKYILELPELPRLIDQADKEGYTPLHLAVMGQKHEITRMLKRDCGVDNTSLHKGFSFDNFLGEDTKIQVLEENMANKVNEQEMSTESSHPGRSFGVPSFQEQISRDFKKFESHPDDKDSGTSAVAGKPENAKSDVNLLIATLIATVTFAAGLAPPGGYGDDGKIILQDNTNFKWFFTLNVNSFLLSSLVLIRESGPCLGSRLSKVVGPLLFPFTECFSHFGRAQQQG</sequence>
<feature type="repeat" description="ANK" evidence="7">
    <location>
        <begin position="319"/>
        <end position="341"/>
    </location>
</feature>
<feature type="signal peptide" evidence="9">
    <location>
        <begin position="1"/>
        <end position="15"/>
    </location>
</feature>
<evidence type="ECO:0000256" key="9">
    <source>
        <dbReference type="SAM" id="SignalP"/>
    </source>
</evidence>
<comment type="caution">
    <text evidence="11">The sequence shown here is derived from an EMBL/GenBank/DDBJ whole genome shotgun (WGS) entry which is preliminary data.</text>
</comment>
<keyword evidence="2 8" id="KW-0812">Transmembrane</keyword>
<evidence type="ECO:0000313" key="12">
    <source>
        <dbReference type="Proteomes" id="UP000238479"/>
    </source>
</evidence>
<dbReference type="STRING" id="74649.A0A2P6Q928"/>
<dbReference type="InterPro" id="IPR026961">
    <property type="entry name" value="PGG_dom"/>
</dbReference>
<keyword evidence="4 8" id="KW-1133">Transmembrane helix</keyword>
<dbReference type="SUPFAM" id="SSF48403">
    <property type="entry name" value="Ankyrin repeat"/>
    <property type="match status" value="1"/>
</dbReference>
<feature type="chain" id="PRO_5015197234" evidence="9">
    <location>
        <begin position="16"/>
        <end position="631"/>
    </location>
</feature>
<keyword evidence="6 8" id="KW-0472">Membrane</keyword>
<dbReference type="SMART" id="SM00248">
    <property type="entry name" value="ANK"/>
    <property type="match status" value="8"/>
</dbReference>
<evidence type="ECO:0000256" key="4">
    <source>
        <dbReference type="ARBA" id="ARBA00022989"/>
    </source>
</evidence>
<dbReference type="PROSITE" id="PS50088">
    <property type="entry name" value="ANK_REPEAT"/>
    <property type="match status" value="5"/>
</dbReference>
<protein>
    <submittedName>
        <fullName evidence="11">Putative ankyrin repeat-containing domain, PGG domain, protein accelerated cell death 6</fullName>
    </submittedName>
</protein>
<feature type="repeat" description="ANK" evidence="7">
    <location>
        <begin position="227"/>
        <end position="259"/>
    </location>
</feature>
<feature type="repeat" description="ANK" evidence="7">
    <location>
        <begin position="354"/>
        <end position="380"/>
    </location>
</feature>
<evidence type="ECO:0000256" key="6">
    <source>
        <dbReference type="ARBA" id="ARBA00023136"/>
    </source>
</evidence>
<name>A0A2P6Q928_ROSCH</name>
<reference evidence="11 12" key="1">
    <citation type="journal article" date="2018" name="Nat. Genet.">
        <title>The Rosa genome provides new insights in the design of modern roses.</title>
        <authorList>
            <person name="Bendahmane M."/>
        </authorList>
    </citation>
    <scope>NUCLEOTIDE SEQUENCE [LARGE SCALE GENOMIC DNA]</scope>
    <source>
        <strain evidence="12">cv. Old Blush</strain>
    </source>
</reference>